<dbReference type="Pfam" id="PF00530">
    <property type="entry name" value="SRCR"/>
    <property type="match status" value="2"/>
</dbReference>
<comment type="caution">
    <text evidence="5">Lacks conserved residue(s) required for the propagation of feature annotation.</text>
</comment>
<accession>A0A9X0CT23</accession>
<dbReference type="AlphaFoldDB" id="A0A9X0CT23"/>
<sequence>MLVWLRYSTMEPGVRYVVAGTNGIYSPQTLWSCVGSLDSVQLSDHTSGALHFSNCPSRDHATGAIWLSDVRCRGNESSLDQCPSSGWGIAEIYCTGHTFDACLVCYDPLYHNSEIAVQLSGSEVPYAGRVKVRYQGVWGTLCGYDWKHETAEVLCRHLGYKGV</sequence>
<evidence type="ECO:0000313" key="7">
    <source>
        <dbReference type="EMBL" id="KAJ7374471.1"/>
    </source>
</evidence>
<dbReference type="InterPro" id="IPR001190">
    <property type="entry name" value="SRCR"/>
</dbReference>
<comment type="caution">
    <text evidence="7">The sequence shown here is derived from an EMBL/GenBank/DDBJ whole genome shotgun (WGS) entry which is preliminary data.</text>
</comment>
<dbReference type="GO" id="GO:0016020">
    <property type="term" value="C:membrane"/>
    <property type="evidence" value="ECO:0007669"/>
    <property type="project" value="InterPro"/>
</dbReference>
<evidence type="ECO:0000256" key="2">
    <source>
        <dbReference type="ARBA" id="ARBA00022737"/>
    </source>
</evidence>
<dbReference type="PANTHER" id="PTHR19331:SF465">
    <property type="entry name" value="EGG PEPTIDE SPERACT RECEPTOR"/>
    <property type="match status" value="1"/>
</dbReference>
<feature type="disulfide bond" evidence="5">
    <location>
        <begin position="72"/>
        <end position="82"/>
    </location>
</feature>
<dbReference type="Gene3D" id="3.10.250.10">
    <property type="entry name" value="SRCR-like domain"/>
    <property type="match status" value="2"/>
</dbReference>
<keyword evidence="2" id="KW-0677">Repeat</keyword>
<evidence type="ECO:0000256" key="1">
    <source>
        <dbReference type="ARBA" id="ARBA00022729"/>
    </source>
</evidence>
<dbReference type="PROSITE" id="PS50287">
    <property type="entry name" value="SRCR_2"/>
    <property type="match status" value="2"/>
</dbReference>
<feature type="domain" description="SRCR" evidence="6">
    <location>
        <begin position="62"/>
        <end position="106"/>
    </location>
</feature>
<keyword evidence="1" id="KW-0732">Signal</keyword>
<dbReference type="PANTHER" id="PTHR19331">
    <property type="entry name" value="SCAVENGER RECEPTOR DOMAIN-CONTAINING"/>
    <property type="match status" value="1"/>
</dbReference>
<dbReference type="OrthoDB" id="536948at2759"/>
<keyword evidence="4" id="KW-0325">Glycoprotein</keyword>
<dbReference type="Proteomes" id="UP001163046">
    <property type="component" value="Unassembled WGS sequence"/>
</dbReference>
<gene>
    <name evidence="7" type="ORF">OS493_007578</name>
</gene>
<name>A0A9X0CT23_9CNID</name>
<organism evidence="7 8">
    <name type="scientific">Desmophyllum pertusum</name>
    <dbReference type="NCBI Taxonomy" id="174260"/>
    <lineage>
        <taxon>Eukaryota</taxon>
        <taxon>Metazoa</taxon>
        <taxon>Cnidaria</taxon>
        <taxon>Anthozoa</taxon>
        <taxon>Hexacorallia</taxon>
        <taxon>Scleractinia</taxon>
        <taxon>Caryophylliina</taxon>
        <taxon>Caryophylliidae</taxon>
        <taxon>Desmophyllum</taxon>
    </lineage>
</organism>
<protein>
    <recommendedName>
        <fullName evidence="6">SRCR domain-containing protein</fullName>
    </recommendedName>
</protein>
<proteinExistence type="predicted"/>
<dbReference type="EMBL" id="MU826828">
    <property type="protein sequence ID" value="KAJ7374471.1"/>
    <property type="molecule type" value="Genomic_DNA"/>
</dbReference>
<keyword evidence="3 5" id="KW-1015">Disulfide bond</keyword>
<evidence type="ECO:0000256" key="3">
    <source>
        <dbReference type="ARBA" id="ARBA00023157"/>
    </source>
</evidence>
<feature type="domain" description="SRCR" evidence="6">
    <location>
        <begin position="117"/>
        <end position="163"/>
    </location>
</feature>
<evidence type="ECO:0000259" key="6">
    <source>
        <dbReference type="PROSITE" id="PS50287"/>
    </source>
</evidence>
<keyword evidence="8" id="KW-1185">Reference proteome</keyword>
<dbReference type="SUPFAM" id="SSF56487">
    <property type="entry name" value="SRCR-like"/>
    <property type="match status" value="2"/>
</dbReference>
<evidence type="ECO:0000313" key="8">
    <source>
        <dbReference type="Proteomes" id="UP001163046"/>
    </source>
</evidence>
<reference evidence="7" key="1">
    <citation type="submission" date="2023-01" db="EMBL/GenBank/DDBJ databases">
        <title>Genome assembly of the deep-sea coral Lophelia pertusa.</title>
        <authorList>
            <person name="Herrera S."/>
            <person name="Cordes E."/>
        </authorList>
    </citation>
    <scope>NUCLEOTIDE SEQUENCE</scope>
    <source>
        <strain evidence="7">USNM1676648</strain>
        <tissue evidence="7">Polyp</tissue>
    </source>
</reference>
<dbReference type="InterPro" id="IPR036772">
    <property type="entry name" value="SRCR-like_dom_sf"/>
</dbReference>
<evidence type="ECO:0000256" key="4">
    <source>
        <dbReference type="ARBA" id="ARBA00023180"/>
    </source>
</evidence>
<evidence type="ECO:0000256" key="5">
    <source>
        <dbReference type="PROSITE-ProRule" id="PRU00196"/>
    </source>
</evidence>